<keyword evidence="3" id="KW-1003">Cell membrane</keyword>
<dbReference type="EMBL" id="FMZW01000100">
    <property type="protein sequence ID" value="SDF99794.1"/>
    <property type="molecule type" value="Genomic_DNA"/>
</dbReference>
<reference evidence="9 10" key="1">
    <citation type="submission" date="2016-10" db="EMBL/GenBank/DDBJ databases">
        <authorList>
            <person name="de Groot N.N."/>
        </authorList>
    </citation>
    <scope>NUCLEOTIDE SEQUENCE [LARGE SCALE GENOMIC DNA]</scope>
    <source>
        <strain evidence="9 10">R5</strain>
    </source>
</reference>
<accession>A0A1G7QMT6</accession>
<dbReference type="RefSeq" id="WP_143029879.1">
    <property type="nucleotide sequence ID" value="NZ_FMZW01000100.1"/>
</dbReference>
<comment type="subcellular location">
    <subcellularLocation>
        <location evidence="1">Cell membrane</location>
        <topology evidence="1">Multi-pass membrane protein</topology>
    </subcellularLocation>
</comment>
<evidence type="ECO:0000256" key="2">
    <source>
        <dbReference type="ARBA" id="ARBA00022448"/>
    </source>
</evidence>
<keyword evidence="2" id="KW-0813">Transport</keyword>
<feature type="transmembrane region" description="Helical" evidence="8">
    <location>
        <begin position="185"/>
        <end position="208"/>
    </location>
</feature>
<feature type="transmembrane region" description="Helical" evidence="8">
    <location>
        <begin position="312"/>
        <end position="335"/>
    </location>
</feature>
<dbReference type="GO" id="GO:0005886">
    <property type="term" value="C:plasma membrane"/>
    <property type="evidence" value="ECO:0007669"/>
    <property type="project" value="UniProtKB-SubCell"/>
</dbReference>
<evidence type="ECO:0000313" key="10">
    <source>
        <dbReference type="Proteomes" id="UP000199245"/>
    </source>
</evidence>
<evidence type="ECO:0000313" key="9">
    <source>
        <dbReference type="EMBL" id="SDF99794.1"/>
    </source>
</evidence>
<feature type="transmembrane region" description="Helical" evidence="8">
    <location>
        <begin position="240"/>
        <end position="258"/>
    </location>
</feature>
<feature type="transmembrane region" description="Helical" evidence="8">
    <location>
        <begin position="115"/>
        <end position="140"/>
    </location>
</feature>
<feature type="transmembrane region" description="Helical" evidence="8">
    <location>
        <begin position="215"/>
        <end position="234"/>
    </location>
</feature>
<feature type="transmembrane region" description="Helical" evidence="8">
    <location>
        <begin position="76"/>
        <end position="109"/>
    </location>
</feature>
<keyword evidence="7 8" id="KW-0472">Membrane</keyword>
<evidence type="ECO:0000256" key="6">
    <source>
        <dbReference type="ARBA" id="ARBA00022989"/>
    </source>
</evidence>
<proteinExistence type="predicted"/>
<feature type="transmembrane region" description="Helical" evidence="8">
    <location>
        <begin position="35"/>
        <end position="55"/>
    </location>
</feature>
<sequence>MSNTWYEPQTTGSGSRSGVEAKVQFAQFYNRYRPIINAIGPLLLLMAMVAVFALINPRFLSWINLFNLMRQSSILLIVSTGITFVILMGALDLSVGAIVTLVAISSAVLIRDFNIGAAGVAVAAAGIGALCGLVNAALVLRLRLPSFVATLGTMTILSGVSTWISGGGNVFFQSPNLTWIASGSVIGRIPNSGVLALLIFVVASVVGARSHFGRALFAIGGGGLTARLSGIDVLRTKAAAFVVSGMLCGVAGLLLVARTSTGTSRMGDDLLLQAIAAVVMGGTALSGGSGGVHRTLTGVLVIAVLQNGLNIAGVHTYLQIMVTGLIVVLSVTITLDRSRLASIK</sequence>
<feature type="transmembrane region" description="Helical" evidence="8">
    <location>
        <begin position="147"/>
        <end position="165"/>
    </location>
</feature>
<gene>
    <name evidence="9" type="ORF">SAMN05216337_11008</name>
</gene>
<dbReference type="Pfam" id="PF02653">
    <property type="entry name" value="BPD_transp_2"/>
    <property type="match status" value="1"/>
</dbReference>
<dbReference type="Proteomes" id="UP000199245">
    <property type="component" value="Unassembled WGS sequence"/>
</dbReference>
<dbReference type="PANTHER" id="PTHR32196:SF21">
    <property type="entry name" value="ABC TRANSPORTER PERMEASE PROTEIN YPHD-RELATED"/>
    <property type="match status" value="1"/>
</dbReference>
<dbReference type="GO" id="GO:0022857">
    <property type="term" value="F:transmembrane transporter activity"/>
    <property type="evidence" value="ECO:0007669"/>
    <property type="project" value="InterPro"/>
</dbReference>
<evidence type="ECO:0000256" key="7">
    <source>
        <dbReference type="ARBA" id="ARBA00023136"/>
    </source>
</evidence>
<dbReference type="PANTHER" id="PTHR32196">
    <property type="entry name" value="ABC TRANSPORTER PERMEASE PROTEIN YPHD-RELATED-RELATED"/>
    <property type="match status" value="1"/>
</dbReference>
<keyword evidence="6 8" id="KW-1133">Transmembrane helix</keyword>
<name>A0A1G7QMT6_9BRAD</name>
<evidence type="ECO:0000256" key="8">
    <source>
        <dbReference type="SAM" id="Phobius"/>
    </source>
</evidence>
<dbReference type="AlphaFoldDB" id="A0A1G7QMT6"/>
<evidence type="ECO:0000256" key="4">
    <source>
        <dbReference type="ARBA" id="ARBA00022519"/>
    </source>
</evidence>
<evidence type="ECO:0000256" key="3">
    <source>
        <dbReference type="ARBA" id="ARBA00022475"/>
    </source>
</evidence>
<evidence type="ECO:0000256" key="5">
    <source>
        <dbReference type="ARBA" id="ARBA00022692"/>
    </source>
</evidence>
<keyword evidence="4" id="KW-0997">Cell inner membrane</keyword>
<evidence type="ECO:0000256" key="1">
    <source>
        <dbReference type="ARBA" id="ARBA00004651"/>
    </source>
</evidence>
<dbReference type="CDD" id="cd06579">
    <property type="entry name" value="TM_PBP1_transp_AraH_like"/>
    <property type="match status" value="1"/>
</dbReference>
<keyword evidence="5 8" id="KW-0812">Transmembrane</keyword>
<feature type="transmembrane region" description="Helical" evidence="8">
    <location>
        <begin position="270"/>
        <end position="292"/>
    </location>
</feature>
<organism evidence="9 10">
    <name type="scientific">Bradyrhizobium brasilense</name>
    <dbReference type="NCBI Taxonomy" id="1419277"/>
    <lineage>
        <taxon>Bacteria</taxon>
        <taxon>Pseudomonadati</taxon>
        <taxon>Pseudomonadota</taxon>
        <taxon>Alphaproteobacteria</taxon>
        <taxon>Hyphomicrobiales</taxon>
        <taxon>Nitrobacteraceae</taxon>
        <taxon>Bradyrhizobium</taxon>
    </lineage>
</organism>
<protein>
    <submittedName>
        <fullName evidence="9">Monosaccharide ABC transporter membrane protein, CUT2 family</fullName>
    </submittedName>
</protein>
<dbReference type="InterPro" id="IPR001851">
    <property type="entry name" value="ABC_transp_permease"/>
</dbReference>